<dbReference type="SUPFAM" id="SSF47473">
    <property type="entry name" value="EF-hand"/>
    <property type="match status" value="1"/>
</dbReference>
<dbReference type="PROSITE" id="PS00018">
    <property type="entry name" value="EF_HAND_1"/>
    <property type="match status" value="2"/>
</dbReference>
<dbReference type="InterPro" id="IPR050145">
    <property type="entry name" value="Centrin_CML-like"/>
</dbReference>
<dbReference type="AlphaFoldDB" id="A0AAQ3REZ9"/>
<dbReference type="CDD" id="cd00051">
    <property type="entry name" value="EFh"/>
    <property type="match status" value="1"/>
</dbReference>
<dbReference type="PROSITE" id="PS50222">
    <property type="entry name" value="EF_HAND_2"/>
    <property type="match status" value="3"/>
</dbReference>
<dbReference type="InterPro" id="IPR018247">
    <property type="entry name" value="EF_Hand_1_Ca_BS"/>
</dbReference>
<feature type="domain" description="EF-hand" evidence="3">
    <location>
        <begin position="20"/>
        <end position="55"/>
    </location>
</feature>
<evidence type="ECO:0000256" key="2">
    <source>
        <dbReference type="ARBA" id="ARBA00022837"/>
    </source>
</evidence>
<name>A0AAQ3REZ9_VIGMU</name>
<dbReference type="Gene3D" id="1.10.238.10">
    <property type="entry name" value="EF-hand"/>
    <property type="match status" value="2"/>
</dbReference>
<dbReference type="GO" id="GO:0005509">
    <property type="term" value="F:calcium ion binding"/>
    <property type="evidence" value="ECO:0007669"/>
    <property type="project" value="InterPro"/>
</dbReference>
<feature type="domain" description="EF-hand" evidence="3">
    <location>
        <begin position="138"/>
        <end position="169"/>
    </location>
</feature>
<protein>
    <recommendedName>
        <fullName evidence="3">EF-hand domain-containing protein</fullName>
    </recommendedName>
</protein>
<dbReference type="EMBL" id="CP144690">
    <property type="protein sequence ID" value="WVY90463.1"/>
    <property type="molecule type" value="Genomic_DNA"/>
</dbReference>
<gene>
    <name evidence="4" type="ORF">V8G54_035977</name>
</gene>
<sequence>MPVFIPTTDPYKNLPPKIIMTENQIREILIKADCNRDGYLSKDELKKAFKEFGSKLPGWRAGRFLKKLDNREEQLNMEELNIVVDYVLAREKEFPQTVTMHKIMNVLKEADINKDGHFNKEELKHALKDLGSFFPAWRAKRAFRKIDANHDGQISGEEIDSLLEYLHSRGFGK</sequence>
<keyword evidence="5" id="KW-1185">Reference proteome</keyword>
<feature type="domain" description="EF-hand" evidence="3">
    <location>
        <begin position="98"/>
        <end position="133"/>
    </location>
</feature>
<dbReference type="SMART" id="SM00054">
    <property type="entry name" value="EFh"/>
    <property type="match status" value="3"/>
</dbReference>
<proteinExistence type="predicted"/>
<evidence type="ECO:0000313" key="4">
    <source>
        <dbReference type="EMBL" id="WVY90463.1"/>
    </source>
</evidence>
<dbReference type="InterPro" id="IPR002048">
    <property type="entry name" value="EF_hand_dom"/>
</dbReference>
<dbReference type="Proteomes" id="UP001374535">
    <property type="component" value="Chromosome 11"/>
</dbReference>
<dbReference type="PANTHER" id="PTHR23050">
    <property type="entry name" value="CALCIUM BINDING PROTEIN"/>
    <property type="match status" value="1"/>
</dbReference>
<keyword evidence="1" id="KW-0677">Repeat</keyword>
<evidence type="ECO:0000256" key="1">
    <source>
        <dbReference type="ARBA" id="ARBA00022737"/>
    </source>
</evidence>
<evidence type="ECO:0000259" key="3">
    <source>
        <dbReference type="PROSITE" id="PS50222"/>
    </source>
</evidence>
<evidence type="ECO:0000313" key="5">
    <source>
        <dbReference type="Proteomes" id="UP001374535"/>
    </source>
</evidence>
<accession>A0AAQ3REZ9</accession>
<dbReference type="Pfam" id="PF13202">
    <property type="entry name" value="EF-hand_5"/>
    <property type="match status" value="3"/>
</dbReference>
<reference evidence="4 5" key="1">
    <citation type="journal article" date="2023" name="Life. Sci Alliance">
        <title>Evolutionary insights into 3D genome organization and epigenetic landscape of Vigna mungo.</title>
        <authorList>
            <person name="Junaid A."/>
            <person name="Singh B."/>
            <person name="Bhatia S."/>
        </authorList>
    </citation>
    <scope>NUCLEOTIDE SEQUENCE [LARGE SCALE GENOMIC DNA]</scope>
    <source>
        <strain evidence="4">Urdbean</strain>
    </source>
</reference>
<dbReference type="InterPro" id="IPR011992">
    <property type="entry name" value="EF-hand-dom_pair"/>
</dbReference>
<organism evidence="4 5">
    <name type="scientific">Vigna mungo</name>
    <name type="common">Black gram</name>
    <name type="synonym">Phaseolus mungo</name>
    <dbReference type="NCBI Taxonomy" id="3915"/>
    <lineage>
        <taxon>Eukaryota</taxon>
        <taxon>Viridiplantae</taxon>
        <taxon>Streptophyta</taxon>
        <taxon>Embryophyta</taxon>
        <taxon>Tracheophyta</taxon>
        <taxon>Spermatophyta</taxon>
        <taxon>Magnoliopsida</taxon>
        <taxon>eudicotyledons</taxon>
        <taxon>Gunneridae</taxon>
        <taxon>Pentapetalae</taxon>
        <taxon>rosids</taxon>
        <taxon>fabids</taxon>
        <taxon>Fabales</taxon>
        <taxon>Fabaceae</taxon>
        <taxon>Papilionoideae</taxon>
        <taxon>50 kb inversion clade</taxon>
        <taxon>NPAAA clade</taxon>
        <taxon>indigoferoid/millettioid clade</taxon>
        <taxon>Phaseoleae</taxon>
        <taxon>Vigna</taxon>
    </lineage>
</organism>
<keyword evidence="2" id="KW-0106">Calcium</keyword>